<sequence>MSGKYENLHKVNELEKEALQYDIDGWLQYDLFTFDWWLLVIFFILPWIVWIKLVDRNRMVEIFLFGMFIIKITTITDILGTELDFWQYPTSLLPMFPRAFPFDISMVPVAFMLIYQFFTTWKTYTYALLTMATIYAFVGEPFCVWKRLVIYPNWNYFYSFIFYLVVGTAIRAFIIKLKSLRN</sequence>
<accession>A0ABU9XDJ6</accession>
<keyword evidence="3" id="KW-1185">Reference proteome</keyword>
<evidence type="ECO:0000256" key="1">
    <source>
        <dbReference type="SAM" id="Phobius"/>
    </source>
</evidence>
<protein>
    <submittedName>
        <fullName evidence="2">CBO0543 family protein</fullName>
    </submittedName>
</protein>
<feature type="transmembrane region" description="Helical" evidence="1">
    <location>
        <begin position="156"/>
        <end position="174"/>
    </location>
</feature>
<reference evidence="2 3" key="1">
    <citation type="submission" date="2024-05" db="EMBL/GenBank/DDBJ databases">
        <authorList>
            <person name="Haq I."/>
            <person name="Ullah Z."/>
            <person name="Ahmad R."/>
            <person name="Li M."/>
            <person name="Tong Y."/>
        </authorList>
    </citation>
    <scope>NUCLEOTIDE SEQUENCE [LARGE SCALE GENOMIC DNA]</scope>
    <source>
        <strain evidence="2 3">16A2E</strain>
    </source>
</reference>
<feature type="transmembrane region" description="Helical" evidence="1">
    <location>
        <begin position="125"/>
        <end position="144"/>
    </location>
</feature>
<proteinExistence type="predicted"/>
<organism evidence="2 3">
    <name type="scientific">Ornithinibacillus xuwenensis</name>
    <dbReference type="NCBI Taxonomy" id="3144668"/>
    <lineage>
        <taxon>Bacteria</taxon>
        <taxon>Bacillati</taxon>
        <taxon>Bacillota</taxon>
        <taxon>Bacilli</taxon>
        <taxon>Bacillales</taxon>
        <taxon>Bacillaceae</taxon>
        <taxon>Ornithinibacillus</taxon>
    </lineage>
</organism>
<keyword evidence="1" id="KW-0472">Membrane</keyword>
<gene>
    <name evidence="2" type="ORF">ABC228_01305</name>
</gene>
<keyword evidence="1" id="KW-0812">Transmembrane</keyword>
<feature type="transmembrane region" description="Helical" evidence="1">
    <location>
        <begin position="99"/>
        <end position="118"/>
    </location>
</feature>
<keyword evidence="1" id="KW-1133">Transmembrane helix</keyword>
<evidence type="ECO:0000313" key="2">
    <source>
        <dbReference type="EMBL" id="MEN2765811.1"/>
    </source>
</evidence>
<feature type="transmembrane region" description="Helical" evidence="1">
    <location>
        <begin position="60"/>
        <end position="79"/>
    </location>
</feature>
<evidence type="ECO:0000313" key="3">
    <source>
        <dbReference type="Proteomes" id="UP001444625"/>
    </source>
</evidence>
<dbReference type="NCBIfam" id="NF041644">
    <property type="entry name" value="CBO0543_fam"/>
    <property type="match status" value="1"/>
</dbReference>
<feature type="transmembrane region" description="Helical" evidence="1">
    <location>
        <begin position="36"/>
        <end position="53"/>
    </location>
</feature>
<dbReference type="RefSeq" id="WP_345823283.1">
    <property type="nucleotide sequence ID" value="NZ_JBDIML010000001.1"/>
</dbReference>
<dbReference type="EMBL" id="JBDIML010000001">
    <property type="protein sequence ID" value="MEN2765811.1"/>
    <property type="molecule type" value="Genomic_DNA"/>
</dbReference>
<dbReference type="InterPro" id="IPR048147">
    <property type="entry name" value="CBO0543-like"/>
</dbReference>
<dbReference type="Proteomes" id="UP001444625">
    <property type="component" value="Unassembled WGS sequence"/>
</dbReference>
<comment type="caution">
    <text evidence="2">The sequence shown here is derived from an EMBL/GenBank/DDBJ whole genome shotgun (WGS) entry which is preliminary data.</text>
</comment>
<name>A0ABU9XDJ6_9BACI</name>